<evidence type="ECO:0000313" key="5">
    <source>
        <dbReference type="Proteomes" id="UP000078237"/>
    </source>
</evidence>
<sequence length="795" mass="86857">MAIDAEELLLRPLHDVVSLGSAAVVNASTHHADPMLRAAQALVREGDRALKKVRVVWKDQVERHGDAFKDVMVQQASIEKRRLRLEDLLWDFDDVIQPDEFDHERYAALQAATKALALDIVETAKRLKLDIPPPAMPRGGFPPLPPLPTDRAEARTTVGPRPQSARSIRPRALSRPKPVRRGTGFSDHAPSGGVEEWAEIALRNPGPDLTWGAGVGDVGDGPCDATTLDHIDTSAEPEKPRREMTATAVAMADWTLPDAPYPPRELRACPLSREALTPPSSPAVTPLPTQSRNLILDTSVRPTQLFDPAPTPGTPNTRASLLSKTGSITSSSALLGSLDSLVISEEPHDPNPYIGPNQLYKVNTFDTTSSRPVSEEADVIGSDDISKEPGPATELRKSRPVNPRAADFIIHSDSTYHKLKGLCKGAVRFRKDGHWGSIKLTTEYDYGGSGGISGGGDMLRASDGIVIPLQYELVAKVGACGDCGYAHDLDEVKLDKSDKPEGIRTSDSGARYRLRLLFKSHLREGISAEACYACLWCVQAGTTTREGDATVFRSADDLLRHLARHPQPLPLVDGVSVRYGQLPELDTHDFDLHLPDAPIPVPLPDNVARLATATATRDHYRQPGRGKLDKPPHYDGEMLEFMQGARVVGVMFPEKWGGKWCLGRHDGMFGAFPTKMIEIRPPQESEIPKGGESGMSVTTRWKWQPPSAGETPWLPFAKGEVITNVQSLYADHWCWSGTNSKGKTGVFPQSHIDLQTLRGQDSGANKKRSRRGLFGYRSNSTAEPTSKGNRNSILQ</sequence>
<dbReference type="SUPFAM" id="SSF50044">
    <property type="entry name" value="SH3-domain"/>
    <property type="match status" value="1"/>
</dbReference>
<dbReference type="AlphaFoldDB" id="A0A175WGC7"/>
<accession>A0A175WGC7</accession>
<dbReference type="VEuPathDB" id="FungiDB:MMYC01_200877"/>
<feature type="region of interest" description="Disordered" evidence="2">
    <location>
        <begin position="370"/>
        <end position="400"/>
    </location>
</feature>
<dbReference type="Gene3D" id="2.30.30.40">
    <property type="entry name" value="SH3 Domains"/>
    <property type="match status" value="1"/>
</dbReference>
<dbReference type="Proteomes" id="UP000078237">
    <property type="component" value="Unassembled WGS sequence"/>
</dbReference>
<evidence type="ECO:0000256" key="1">
    <source>
        <dbReference type="ARBA" id="ARBA00022443"/>
    </source>
</evidence>
<proteinExistence type="predicted"/>
<keyword evidence="5" id="KW-1185">Reference proteome</keyword>
<evidence type="ECO:0000256" key="2">
    <source>
        <dbReference type="SAM" id="MobiDB-lite"/>
    </source>
</evidence>
<name>A0A175WGC7_9PEZI</name>
<feature type="domain" description="SH3" evidence="3">
    <location>
        <begin position="708"/>
        <end position="752"/>
    </location>
</feature>
<feature type="compositionally biased region" description="Polar residues" evidence="2">
    <location>
        <begin position="777"/>
        <end position="795"/>
    </location>
</feature>
<comment type="caution">
    <text evidence="4">The sequence shown here is derived from an EMBL/GenBank/DDBJ whole genome shotgun (WGS) entry which is preliminary data.</text>
</comment>
<dbReference type="InterPro" id="IPR036028">
    <property type="entry name" value="SH3-like_dom_sf"/>
</dbReference>
<protein>
    <submittedName>
        <fullName evidence="4">Sorbin and SH3 domain-containing protein 1</fullName>
    </submittedName>
</protein>
<dbReference type="STRING" id="100816.A0A175WGC7"/>
<dbReference type="EMBL" id="LCTW02000009">
    <property type="protein sequence ID" value="KXX82736.1"/>
    <property type="molecule type" value="Genomic_DNA"/>
</dbReference>
<evidence type="ECO:0000313" key="4">
    <source>
        <dbReference type="EMBL" id="KXX82736.1"/>
    </source>
</evidence>
<reference evidence="4 5" key="1">
    <citation type="journal article" date="2016" name="Genome Announc.">
        <title>Genome Sequence of Madurella mycetomatis mm55, Isolated from a Human Mycetoma Case in Sudan.</title>
        <authorList>
            <person name="Smit S."/>
            <person name="Derks M.F."/>
            <person name="Bervoets S."/>
            <person name="Fahal A."/>
            <person name="van Leeuwen W."/>
            <person name="van Belkum A."/>
            <person name="van de Sande W.W."/>
        </authorList>
    </citation>
    <scope>NUCLEOTIDE SEQUENCE [LARGE SCALE GENOMIC DNA]</scope>
    <source>
        <strain evidence="5">mm55</strain>
    </source>
</reference>
<dbReference type="OrthoDB" id="5243589at2759"/>
<feature type="region of interest" description="Disordered" evidence="2">
    <location>
        <begin position="758"/>
        <end position="795"/>
    </location>
</feature>
<dbReference type="Pfam" id="PF14604">
    <property type="entry name" value="SH3_9"/>
    <property type="match status" value="1"/>
</dbReference>
<evidence type="ECO:0000259" key="3">
    <source>
        <dbReference type="Pfam" id="PF14604"/>
    </source>
</evidence>
<gene>
    <name evidence="4" type="ORF">MMYC01_200877</name>
</gene>
<keyword evidence="1" id="KW-0728">SH3 domain</keyword>
<organism evidence="4 5">
    <name type="scientific">Madurella mycetomatis</name>
    <dbReference type="NCBI Taxonomy" id="100816"/>
    <lineage>
        <taxon>Eukaryota</taxon>
        <taxon>Fungi</taxon>
        <taxon>Dikarya</taxon>
        <taxon>Ascomycota</taxon>
        <taxon>Pezizomycotina</taxon>
        <taxon>Sordariomycetes</taxon>
        <taxon>Sordariomycetidae</taxon>
        <taxon>Sordariales</taxon>
        <taxon>Sordariales incertae sedis</taxon>
        <taxon>Madurella</taxon>
    </lineage>
</organism>
<dbReference type="InterPro" id="IPR001452">
    <property type="entry name" value="SH3_domain"/>
</dbReference>